<evidence type="ECO:0000256" key="10">
    <source>
        <dbReference type="ARBA" id="ARBA00022842"/>
    </source>
</evidence>
<dbReference type="Ensembl" id="ENSLACT00000017731.1">
    <property type="protein sequence ID" value="ENSLACP00000017601.1"/>
    <property type="gene ID" value="ENSLACG00000015504.1"/>
</dbReference>
<evidence type="ECO:0000256" key="2">
    <source>
        <dbReference type="ARBA" id="ARBA00001946"/>
    </source>
</evidence>
<keyword evidence="12 17" id="KW-0472">Membrane</keyword>
<dbReference type="GO" id="GO:0045134">
    <property type="term" value="F:UDP phosphatase activity"/>
    <property type="evidence" value="ECO:0007669"/>
    <property type="project" value="TreeGrafter"/>
</dbReference>
<feature type="transmembrane region" description="Helical" evidence="17">
    <location>
        <begin position="26"/>
        <end position="48"/>
    </location>
</feature>
<evidence type="ECO:0000256" key="7">
    <source>
        <dbReference type="ARBA" id="ARBA00022801"/>
    </source>
</evidence>
<evidence type="ECO:0000256" key="6">
    <source>
        <dbReference type="ARBA" id="ARBA00022741"/>
    </source>
</evidence>
<evidence type="ECO:0000256" key="5">
    <source>
        <dbReference type="ARBA" id="ARBA00022692"/>
    </source>
</evidence>
<dbReference type="EMBL" id="AFYH01057958">
    <property type="status" value="NOT_ANNOTATED_CDS"/>
    <property type="molecule type" value="Genomic_DNA"/>
</dbReference>
<dbReference type="STRING" id="7897.ENSLACP00000017601"/>
<reference evidence="19" key="1">
    <citation type="submission" date="2011-08" db="EMBL/GenBank/DDBJ databases">
        <title>The draft genome of Latimeria chalumnae.</title>
        <authorList>
            <person name="Di Palma F."/>
            <person name="Alfoldi J."/>
            <person name="Johnson J."/>
            <person name="Berlin A."/>
            <person name="Gnerre S."/>
            <person name="Jaffe D."/>
            <person name="MacCallum I."/>
            <person name="Young S."/>
            <person name="Walker B.J."/>
            <person name="Lander E."/>
            <person name="Lindblad-Toh K."/>
        </authorList>
    </citation>
    <scope>NUCLEOTIDE SEQUENCE [LARGE SCALE GENOMIC DNA]</scope>
    <source>
        <strain evidence="19">Wild caught</strain>
    </source>
</reference>
<keyword evidence="14" id="KW-0325">Glycoprotein</keyword>
<feature type="binding site" evidence="16">
    <location>
        <begin position="227"/>
        <end position="231"/>
    </location>
    <ligand>
        <name>ATP</name>
        <dbReference type="ChEBI" id="CHEBI:30616"/>
    </ligand>
</feature>
<comment type="cofactor">
    <cofactor evidence="1">
        <name>Ca(2+)</name>
        <dbReference type="ChEBI" id="CHEBI:29108"/>
    </cofactor>
</comment>
<dbReference type="HOGENOM" id="CLU_010246_2_3_1"/>
<comment type="subcellular location">
    <subcellularLocation>
        <location evidence="3">Membrane</location>
        <topology evidence="3">Multi-pass membrane protein</topology>
    </subcellularLocation>
</comment>
<dbReference type="AlphaFoldDB" id="H3B6T0"/>
<dbReference type="GO" id="GO:0017111">
    <property type="term" value="F:ribonucleoside triphosphate phosphatase activity"/>
    <property type="evidence" value="ECO:0007669"/>
    <property type="project" value="TreeGrafter"/>
</dbReference>
<dbReference type="OMA" id="GNAISDM"/>
<dbReference type="PANTHER" id="PTHR11782:SF38">
    <property type="entry name" value="ECTONUCLEOSIDE TRIPHOSPHATE DIPHOSPHOHYDROLASE 3"/>
    <property type="match status" value="1"/>
</dbReference>
<proteinExistence type="inferred from homology"/>
<evidence type="ECO:0000256" key="17">
    <source>
        <dbReference type="SAM" id="Phobius"/>
    </source>
</evidence>
<dbReference type="PANTHER" id="PTHR11782">
    <property type="entry name" value="ADENOSINE/GUANOSINE DIPHOSPHATASE"/>
    <property type="match status" value="1"/>
</dbReference>
<comment type="similarity">
    <text evidence="4">Belongs to the GDA1/CD39 NTPase family.</text>
</comment>
<evidence type="ECO:0000256" key="13">
    <source>
        <dbReference type="ARBA" id="ARBA00023157"/>
    </source>
</evidence>
<dbReference type="Gene3D" id="3.30.420.40">
    <property type="match status" value="1"/>
</dbReference>
<dbReference type="FunFam" id="3.30.420.150:FF:000002">
    <property type="entry name" value="Ectonucleoside triphosphate diphosphohydrolase 1"/>
    <property type="match status" value="1"/>
</dbReference>
<keyword evidence="6 16" id="KW-0547">Nucleotide-binding</keyword>
<keyword evidence="11 17" id="KW-1133">Transmembrane helix</keyword>
<organism evidence="18 19">
    <name type="scientific">Latimeria chalumnae</name>
    <name type="common">Coelacanth</name>
    <dbReference type="NCBI Taxonomy" id="7897"/>
    <lineage>
        <taxon>Eukaryota</taxon>
        <taxon>Metazoa</taxon>
        <taxon>Chordata</taxon>
        <taxon>Craniata</taxon>
        <taxon>Vertebrata</taxon>
        <taxon>Euteleostomi</taxon>
        <taxon>Coelacanthiformes</taxon>
        <taxon>Coelacanthidae</taxon>
        <taxon>Latimeria</taxon>
    </lineage>
</organism>
<comment type="cofactor">
    <cofactor evidence="2">
        <name>Mg(2+)</name>
        <dbReference type="ChEBI" id="CHEBI:18420"/>
    </cofactor>
</comment>
<dbReference type="CDD" id="cd24112">
    <property type="entry name" value="ASKHA_NBD_NTPDase3"/>
    <property type="match status" value="1"/>
</dbReference>
<keyword evidence="13" id="KW-1015">Disulfide bond</keyword>
<keyword evidence="7" id="KW-0378">Hydrolase</keyword>
<evidence type="ECO:0000256" key="14">
    <source>
        <dbReference type="ARBA" id="ARBA00023180"/>
    </source>
</evidence>
<dbReference type="GO" id="GO:0004382">
    <property type="term" value="F:GDP phosphatase activity"/>
    <property type="evidence" value="ECO:0007669"/>
    <property type="project" value="TreeGrafter"/>
</dbReference>
<dbReference type="eggNOG" id="KOG1386">
    <property type="taxonomic scope" value="Eukaryota"/>
</dbReference>
<dbReference type="FunCoup" id="H3B6T0">
    <property type="interactions" value="327"/>
</dbReference>
<evidence type="ECO:0000313" key="18">
    <source>
        <dbReference type="Ensembl" id="ENSLACP00000017601.1"/>
    </source>
</evidence>
<dbReference type="Gene3D" id="3.30.420.150">
    <property type="entry name" value="Exopolyphosphatase. Domain 2"/>
    <property type="match status" value="1"/>
</dbReference>
<keyword evidence="8" id="KW-0106">Calcium</keyword>
<reference evidence="18" key="3">
    <citation type="submission" date="2025-09" db="UniProtKB">
        <authorList>
            <consortium name="Ensembl"/>
        </authorList>
    </citation>
    <scope>IDENTIFICATION</scope>
</reference>
<dbReference type="EMBL" id="AFYH01057959">
    <property type="status" value="NOT_ANNOTATED_CDS"/>
    <property type="molecule type" value="Genomic_DNA"/>
</dbReference>
<feature type="active site" description="Proton acceptor" evidence="15">
    <location>
        <position position="187"/>
    </location>
</feature>
<accession>H3B6T0</accession>
<evidence type="ECO:0000256" key="4">
    <source>
        <dbReference type="ARBA" id="ARBA00009283"/>
    </source>
</evidence>
<dbReference type="Proteomes" id="UP000008672">
    <property type="component" value="Unassembled WGS sequence"/>
</dbReference>
<dbReference type="GO" id="GO:0005524">
    <property type="term" value="F:ATP binding"/>
    <property type="evidence" value="ECO:0007669"/>
    <property type="project" value="UniProtKB-KW"/>
</dbReference>
<dbReference type="InParanoid" id="H3B6T0"/>
<evidence type="ECO:0000256" key="16">
    <source>
        <dbReference type="PIRSR" id="PIRSR600407-2"/>
    </source>
</evidence>
<evidence type="ECO:0000313" key="19">
    <source>
        <dbReference type="Proteomes" id="UP000008672"/>
    </source>
</evidence>
<protein>
    <submittedName>
        <fullName evidence="18">Ectonucleoside triphosphate diphosphohydrolase 3</fullName>
    </submittedName>
</protein>
<dbReference type="GeneTree" id="ENSGT01150000286965"/>
<dbReference type="EMBL" id="AFYH01057960">
    <property type="status" value="NOT_ANNOTATED_CDS"/>
    <property type="molecule type" value="Genomic_DNA"/>
</dbReference>
<evidence type="ECO:0000256" key="15">
    <source>
        <dbReference type="PIRSR" id="PIRSR600407-1"/>
    </source>
</evidence>
<dbReference type="Pfam" id="PF01150">
    <property type="entry name" value="GDA1_CD39"/>
    <property type="match status" value="1"/>
</dbReference>
<dbReference type="GO" id="GO:0005886">
    <property type="term" value="C:plasma membrane"/>
    <property type="evidence" value="ECO:0007669"/>
    <property type="project" value="TreeGrafter"/>
</dbReference>
<evidence type="ECO:0000256" key="3">
    <source>
        <dbReference type="ARBA" id="ARBA00004141"/>
    </source>
</evidence>
<feature type="transmembrane region" description="Helical" evidence="17">
    <location>
        <begin position="490"/>
        <end position="514"/>
    </location>
</feature>
<evidence type="ECO:0000256" key="8">
    <source>
        <dbReference type="ARBA" id="ARBA00022837"/>
    </source>
</evidence>
<evidence type="ECO:0000256" key="9">
    <source>
        <dbReference type="ARBA" id="ARBA00022840"/>
    </source>
</evidence>
<sequence length="517" mass="57638">LICSTSEILTEKAAKSRIGSKMGSKAPVIAASVLLLVSVVVIITIAAVQINKKQIVPPGLKYGIVIDAGSSRTTVYVYSWPAEKENNTGVVKEAYKCNVTGPGISSYASNPPKAARSLEACMNETKKIIPVPLHKDSPVYLGATAGMRLLKLQNETAANAVLSSIEDYFKFLPFDFRSARIITEQEEGVFAWITANYFLDNFLEKNVWNAWVRRDGSETVGALDLGGASTQIAFIPKEPTEGLNSTVMVTLYGYQYEVYTHSFQCYGKNEIEKRFLAILVQTSLSVSMVDNPCYPRGYHVSFMMGNIFQSLCTESQRPEKYNPEQTVTFVGTGDPAVCKEKVSLVFNFPSCDRKENCSFDGVYQPSINGKFVAFAGFYYITEALNLTGKFPLDTFNSTVWSFCSQNWIKLQAILPNAEEKYIRSYCFAANYIYNLLVRGYKFDSETWPQISFQRNAGNNSITWSLGYMLNLTNMIPAEGQLIHLPMTVSVFVGLLFLFVALAILCLMFLIISVIRQY</sequence>
<evidence type="ECO:0000256" key="12">
    <source>
        <dbReference type="ARBA" id="ARBA00023136"/>
    </source>
</evidence>
<keyword evidence="5 17" id="KW-0812">Transmembrane</keyword>
<name>H3B6T0_LATCH</name>
<keyword evidence="9 16" id="KW-0067">ATP-binding</keyword>
<reference evidence="18" key="2">
    <citation type="submission" date="2025-08" db="UniProtKB">
        <authorList>
            <consortium name="Ensembl"/>
        </authorList>
    </citation>
    <scope>IDENTIFICATION</scope>
</reference>
<dbReference type="EMBL" id="AFYH01057957">
    <property type="status" value="NOT_ANNOTATED_CDS"/>
    <property type="molecule type" value="Genomic_DNA"/>
</dbReference>
<evidence type="ECO:0000256" key="1">
    <source>
        <dbReference type="ARBA" id="ARBA00001913"/>
    </source>
</evidence>
<dbReference type="FunFam" id="3.30.420.40:FF:000068">
    <property type="entry name" value="Ectonucleoside triphosphate diphosphohydrolase 1"/>
    <property type="match status" value="1"/>
</dbReference>
<dbReference type="GO" id="GO:0009134">
    <property type="term" value="P:nucleoside diphosphate catabolic process"/>
    <property type="evidence" value="ECO:0007669"/>
    <property type="project" value="TreeGrafter"/>
</dbReference>
<keyword evidence="10" id="KW-0460">Magnesium</keyword>
<gene>
    <name evidence="18" type="primary">ENTPD3</name>
</gene>
<keyword evidence="19" id="KW-1185">Reference proteome</keyword>
<evidence type="ECO:0000256" key="11">
    <source>
        <dbReference type="ARBA" id="ARBA00022989"/>
    </source>
</evidence>
<dbReference type="InterPro" id="IPR000407">
    <property type="entry name" value="GDA1_CD39_NTPase"/>
</dbReference>